<dbReference type="RefSeq" id="WP_182608501.1">
    <property type="nucleotide sequence ID" value="NZ_VKHT01001568.1"/>
</dbReference>
<evidence type="ECO:0008006" key="3">
    <source>
        <dbReference type="Google" id="ProtNLM"/>
    </source>
</evidence>
<keyword evidence="2" id="KW-1185">Reference proteome</keyword>
<accession>A0A7W3Y3X4</accession>
<comment type="caution">
    <text evidence="1">The sequence shown here is derived from an EMBL/GenBank/DDBJ whole genome shotgun (WGS) entry which is preliminary data.</text>
</comment>
<sequence length="154" mass="16278">MNGSATEPKALEWLAGAAPEPAAWLRALEAAPHRAAPLPCGHRWDVLILPARLGLPTLEVLRGLVRVPGPVWEDGDTGRVGFLVPVGTAGCWLGTGVRCAGAGERVPVPHPARRAGPGVRWLSPPDGSGRLVDPRPLELAMHEAAIRTLPMGRR</sequence>
<dbReference type="EMBL" id="VKHT01001568">
    <property type="protein sequence ID" value="MBB0247299.1"/>
    <property type="molecule type" value="Genomic_DNA"/>
</dbReference>
<dbReference type="Proteomes" id="UP000538929">
    <property type="component" value="Unassembled WGS sequence"/>
</dbReference>
<organism evidence="1 2">
    <name type="scientific">Streptomyces alkaliphilus</name>
    <dbReference type="NCBI Taxonomy" id="1472722"/>
    <lineage>
        <taxon>Bacteria</taxon>
        <taxon>Bacillati</taxon>
        <taxon>Actinomycetota</taxon>
        <taxon>Actinomycetes</taxon>
        <taxon>Kitasatosporales</taxon>
        <taxon>Streptomycetaceae</taxon>
        <taxon>Streptomyces</taxon>
    </lineage>
</organism>
<reference evidence="2" key="1">
    <citation type="submission" date="2019-10" db="EMBL/GenBank/DDBJ databases">
        <title>Streptomyces sp. nov., a novel actinobacterium isolated from alkaline environment.</title>
        <authorList>
            <person name="Golinska P."/>
        </authorList>
    </citation>
    <scope>NUCLEOTIDE SEQUENCE [LARGE SCALE GENOMIC DNA]</scope>
    <source>
        <strain evidence="2">DSM 42118</strain>
    </source>
</reference>
<proteinExistence type="predicted"/>
<dbReference type="AlphaFoldDB" id="A0A7W3Y3X4"/>
<gene>
    <name evidence="1" type="ORF">FNQ90_25055</name>
</gene>
<name>A0A7W3Y3X4_9ACTN</name>
<protein>
    <recommendedName>
        <fullName evidence="3">DNA primase/polymerase bifunctional N-terminal domain-containing protein</fullName>
    </recommendedName>
</protein>
<evidence type="ECO:0000313" key="2">
    <source>
        <dbReference type="Proteomes" id="UP000538929"/>
    </source>
</evidence>
<evidence type="ECO:0000313" key="1">
    <source>
        <dbReference type="EMBL" id="MBB0247299.1"/>
    </source>
</evidence>